<dbReference type="RefSeq" id="WP_263843566.1">
    <property type="nucleotide sequence ID" value="NZ_JALIEB010000004.1"/>
</dbReference>
<keyword evidence="3" id="KW-1185">Reference proteome</keyword>
<feature type="region of interest" description="Disordered" evidence="1">
    <location>
        <begin position="1"/>
        <end position="33"/>
    </location>
</feature>
<name>A0ABT3BCD2_9RHOB</name>
<gene>
    <name evidence="2" type="ORF">MUB52_07340</name>
</gene>
<feature type="compositionally biased region" description="Basic and acidic residues" evidence="1">
    <location>
        <begin position="1"/>
        <end position="27"/>
    </location>
</feature>
<evidence type="ECO:0000313" key="2">
    <source>
        <dbReference type="EMBL" id="MCV3271236.1"/>
    </source>
</evidence>
<proteinExistence type="predicted"/>
<dbReference type="EMBL" id="JALIEB010000004">
    <property type="protein sequence ID" value="MCV3271236.1"/>
    <property type="molecule type" value="Genomic_DNA"/>
</dbReference>
<dbReference type="Proteomes" id="UP001208690">
    <property type="component" value="Unassembled WGS sequence"/>
</dbReference>
<evidence type="ECO:0000256" key="1">
    <source>
        <dbReference type="SAM" id="MobiDB-lite"/>
    </source>
</evidence>
<evidence type="ECO:0000313" key="3">
    <source>
        <dbReference type="Proteomes" id="UP001208690"/>
    </source>
</evidence>
<protein>
    <submittedName>
        <fullName evidence="2">Uncharacterized protein</fullName>
    </submittedName>
</protein>
<reference evidence="2 3" key="1">
    <citation type="submission" date="2022-04" db="EMBL/GenBank/DDBJ databases">
        <title>Roseobacter sp. WL0113 is a bacterium isolated from neritic sediment.</title>
        <authorList>
            <person name="Wang L."/>
            <person name="He W."/>
            <person name="Zhang D.-F."/>
        </authorList>
    </citation>
    <scope>NUCLEOTIDE SEQUENCE [LARGE SCALE GENOMIC DNA]</scope>
    <source>
        <strain evidence="2 3">WL0113</strain>
    </source>
</reference>
<comment type="caution">
    <text evidence="2">The sequence shown here is derived from an EMBL/GenBank/DDBJ whole genome shotgun (WGS) entry which is preliminary data.</text>
</comment>
<sequence>MTNADSDKRFKTVEHRGERLKLKETNPPHEVPAASKTFDSRWAIEKDGKQWIDRARFPELTRK</sequence>
<accession>A0ABT3BCD2</accession>
<organism evidence="2 3">
    <name type="scientific">Roseobacter sinensis</name>
    <dbReference type="NCBI Taxonomy" id="2931391"/>
    <lineage>
        <taxon>Bacteria</taxon>
        <taxon>Pseudomonadati</taxon>
        <taxon>Pseudomonadota</taxon>
        <taxon>Alphaproteobacteria</taxon>
        <taxon>Rhodobacterales</taxon>
        <taxon>Roseobacteraceae</taxon>
        <taxon>Roseobacter</taxon>
    </lineage>
</organism>